<proteinExistence type="inferred from homology"/>
<evidence type="ECO:0000256" key="8">
    <source>
        <dbReference type="RuleBase" id="RU363041"/>
    </source>
</evidence>
<feature type="transmembrane region" description="Helical" evidence="8">
    <location>
        <begin position="240"/>
        <end position="259"/>
    </location>
</feature>
<keyword evidence="6 8" id="KW-1133">Transmembrane helix</keyword>
<comment type="similarity">
    <text evidence="2 8">Belongs to the 4-toluene sulfonate uptake permease (TSUP) (TC 2.A.102) family.</text>
</comment>
<keyword evidence="4 8" id="KW-1003">Cell membrane</keyword>
<dbReference type="eggNOG" id="COG0730">
    <property type="taxonomic scope" value="Bacteria"/>
</dbReference>
<dbReference type="EMBL" id="AVPL01000002">
    <property type="protein sequence ID" value="KGN42806.1"/>
    <property type="molecule type" value="Genomic_DNA"/>
</dbReference>
<evidence type="ECO:0000256" key="7">
    <source>
        <dbReference type="ARBA" id="ARBA00023136"/>
    </source>
</evidence>
<dbReference type="Proteomes" id="UP000030013">
    <property type="component" value="Unassembled WGS sequence"/>
</dbReference>
<evidence type="ECO:0000256" key="1">
    <source>
        <dbReference type="ARBA" id="ARBA00004651"/>
    </source>
</evidence>
<protein>
    <recommendedName>
        <fullName evidence="8">Probable membrane transporter protein</fullName>
    </recommendedName>
</protein>
<feature type="transmembrane region" description="Helical" evidence="8">
    <location>
        <begin position="186"/>
        <end position="206"/>
    </location>
</feature>
<evidence type="ECO:0000256" key="4">
    <source>
        <dbReference type="ARBA" id="ARBA00022475"/>
    </source>
</evidence>
<dbReference type="PANTHER" id="PTHR30269">
    <property type="entry name" value="TRANSMEMBRANE PROTEIN YFCA"/>
    <property type="match status" value="1"/>
</dbReference>
<evidence type="ECO:0000313" key="10">
    <source>
        <dbReference type="Proteomes" id="UP000030013"/>
    </source>
</evidence>
<accession>A0A0A0K4Q1</accession>
<name>A0A0A0K4Q1_9MICO</name>
<feature type="transmembrane region" description="Helical" evidence="8">
    <location>
        <begin position="147"/>
        <end position="174"/>
    </location>
</feature>
<comment type="caution">
    <text evidence="9">The sequence shown here is derived from an EMBL/GenBank/DDBJ whole genome shotgun (WGS) entry which is preliminary data.</text>
</comment>
<evidence type="ECO:0000256" key="2">
    <source>
        <dbReference type="ARBA" id="ARBA00009142"/>
    </source>
</evidence>
<reference evidence="9 10" key="1">
    <citation type="submission" date="2013-08" db="EMBL/GenBank/DDBJ databases">
        <title>The genome sequence of Knoellia aerolata.</title>
        <authorList>
            <person name="Zhu W."/>
            <person name="Wang G."/>
        </authorList>
    </citation>
    <scope>NUCLEOTIDE SEQUENCE [LARGE SCALE GENOMIC DNA]</scope>
    <source>
        <strain evidence="9 10">DSM 18566</strain>
    </source>
</reference>
<dbReference type="Pfam" id="PF01925">
    <property type="entry name" value="TauE"/>
    <property type="match status" value="1"/>
</dbReference>
<evidence type="ECO:0000256" key="6">
    <source>
        <dbReference type="ARBA" id="ARBA00022989"/>
    </source>
</evidence>
<feature type="transmembrane region" description="Helical" evidence="8">
    <location>
        <begin position="107"/>
        <end position="127"/>
    </location>
</feature>
<dbReference type="InterPro" id="IPR052017">
    <property type="entry name" value="TSUP"/>
</dbReference>
<evidence type="ECO:0000256" key="3">
    <source>
        <dbReference type="ARBA" id="ARBA00022448"/>
    </source>
</evidence>
<dbReference type="RefSeq" id="WP_035932241.1">
    <property type="nucleotide sequence ID" value="NZ_AVPL01000002.1"/>
</dbReference>
<keyword evidence="7 8" id="KW-0472">Membrane</keyword>
<sequence length="261" mass="26559">MGAAEAALIFSAGVLAGTINTVVGSGTLVTFPTLLFFGYAPVVANVSNTVGLVAGGLTGSWGYRHELRGAGAILRRWAPMSLLGGVVGAVLLLVLDPAAFRTVVPVLIGLGVVLVAIGPRITAWAAARRGVAVPATEDHSRRRAAALLVGILGTSVYGGYFGAAQGVILMGLLTTLTSEGLQRLNGIKNVLSTIVNAVAALTFVIVAPDQVDWLVAGLIAAGALVGGVLGSRLGRRLPPAVLRAVIITIGLVAIVRMVWFA</sequence>
<comment type="subcellular location">
    <subcellularLocation>
        <location evidence="1 8">Cell membrane</location>
        <topology evidence="1 8">Multi-pass membrane protein</topology>
    </subcellularLocation>
</comment>
<evidence type="ECO:0000313" key="9">
    <source>
        <dbReference type="EMBL" id="KGN42806.1"/>
    </source>
</evidence>
<feature type="transmembrane region" description="Helical" evidence="8">
    <location>
        <begin position="213"/>
        <end position="234"/>
    </location>
</feature>
<dbReference type="AlphaFoldDB" id="A0A0A0K4Q1"/>
<evidence type="ECO:0000256" key="5">
    <source>
        <dbReference type="ARBA" id="ARBA00022692"/>
    </source>
</evidence>
<dbReference type="InterPro" id="IPR002781">
    <property type="entry name" value="TM_pro_TauE-like"/>
</dbReference>
<dbReference type="PANTHER" id="PTHR30269:SF0">
    <property type="entry name" value="MEMBRANE TRANSPORTER PROTEIN YFCA-RELATED"/>
    <property type="match status" value="1"/>
</dbReference>
<organism evidence="9 10">
    <name type="scientific">Knoellia aerolata DSM 18566</name>
    <dbReference type="NCBI Taxonomy" id="1385519"/>
    <lineage>
        <taxon>Bacteria</taxon>
        <taxon>Bacillati</taxon>
        <taxon>Actinomycetota</taxon>
        <taxon>Actinomycetes</taxon>
        <taxon>Micrococcales</taxon>
        <taxon>Intrasporangiaceae</taxon>
        <taxon>Knoellia</taxon>
    </lineage>
</organism>
<dbReference type="OrthoDB" id="3782574at2"/>
<keyword evidence="10" id="KW-1185">Reference proteome</keyword>
<feature type="transmembrane region" description="Helical" evidence="8">
    <location>
        <begin position="77"/>
        <end position="95"/>
    </location>
</feature>
<gene>
    <name evidence="9" type="ORF">N801_11695</name>
</gene>
<keyword evidence="3" id="KW-0813">Transport</keyword>
<dbReference type="GO" id="GO:0005886">
    <property type="term" value="C:plasma membrane"/>
    <property type="evidence" value="ECO:0007669"/>
    <property type="project" value="UniProtKB-SubCell"/>
</dbReference>
<keyword evidence="5 8" id="KW-0812">Transmembrane</keyword>
<feature type="transmembrane region" description="Helical" evidence="8">
    <location>
        <begin position="34"/>
        <end position="57"/>
    </location>
</feature>
<dbReference type="STRING" id="1385519.N801_11695"/>